<accession>A0A1L3J8S5</accession>
<dbReference type="OrthoDB" id="7389193at2"/>
<dbReference type="InterPro" id="IPR029058">
    <property type="entry name" value="AB_hydrolase_fold"/>
</dbReference>
<dbReference type="SUPFAM" id="SSF53474">
    <property type="entry name" value="alpha/beta-Hydrolases"/>
    <property type="match status" value="1"/>
</dbReference>
<dbReference type="EMBL" id="CP018154">
    <property type="protein sequence ID" value="APG61503.1"/>
    <property type="molecule type" value="Genomic_DNA"/>
</dbReference>
<keyword evidence="3" id="KW-1185">Reference proteome</keyword>
<reference evidence="2 3" key="1">
    <citation type="submission" date="2016-11" db="EMBL/GenBank/DDBJ databases">
        <title>Sphingorhabdus sp. LPB0140, isolated from marine environment.</title>
        <authorList>
            <person name="Kim E."/>
            <person name="Yi H."/>
        </authorList>
    </citation>
    <scope>NUCLEOTIDE SEQUENCE [LARGE SCALE GENOMIC DNA]</scope>
    <source>
        <strain evidence="2 3">LPB0140</strain>
    </source>
</reference>
<dbReference type="InterPro" id="IPR000073">
    <property type="entry name" value="AB_hydrolase_1"/>
</dbReference>
<feature type="domain" description="AB hydrolase-1" evidence="1">
    <location>
        <begin position="102"/>
        <end position="150"/>
    </location>
</feature>
<evidence type="ECO:0000259" key="1">
    <source>
        <dbReference type="Pfam" id="PF00561"/>
    </source>
</evidence>
<evidence type="ECO:0000313" key="2">
    <source>
        <dbReference type="EMBL" id="APG61503.1"/>
    </source>
</evidence>
<dbReference type="Pfam" id="PF00561">
    <property type="entry name" value="Abhydrolase_1"/>
    <property type="match status" value="1"/>
</dbReference>
<dbReference type="Proteomes" id="UP000242561">
    <property type="component" value="Chromosome"/>
</dbReference>
<evidence type="ECO:0000313" key="3">
    <source>
        <dbReference type="Proteomes" id="UP000242561"/>
    </source>
</evidence>
<dbReference type="AlphaFoldDB" id="A0A1L3J8S5"/>
<sequence length="226" mass="24321">MNKYVDIAPPSLPLYLNEVIKAPHTRLSASFAPSVDLGVNGGGRPILVIPGFMASDSTTSRLRRSLNKAGFNAKGWGQGRNSRADIEIIDILLRHIDGFAKGEKTTLIGWSLGGLIAREMAKSAPEKIAKVITMGSPFSGGLKANNAWRAYQIIARQNVEDSPFVSTMGEKPPVETIAFWSANDGIVAGESACGKAGQSDVQIECDCRHMGFINDPKTMRLVAQHI</sequence>
<dbReference type="KEGG" id="sphl:LPB140_00085"/>
<dbReference type="RefSeq" id="WP_072558150.1">
    <property type="nucleotide sequence ID" value="NZ_CP018154.1"/>
</dbReference>
<proteinExistence type="predicted"/>
<dbReference type="Gene3D" id="3.40.50.1820">
    <property type="entry name" value="alpha/beta hydrolase"/>
    <property type="match status" value="1"/>
</dbReference>
<protein>
    <recommendedName>
        <fullName evidence="1">AB hydrolase-1 domain-containing protein</fullName>
    </recommendedName>
</protein>
<dbReference type="STRING" id="1913578.LPB140_00085"/>
<gene>
    <name evidence="2" type="ORF">LPB140_00085</name>
</gene>
<organism evidence="2 3">
    <name type="scientific">Sphingorhabdus lutea</name>
    <dbReference type="NCBI Taxonomy" id="1913578"/>
    <lineage>
        <taxon>Bacteria</taxon>
        <taxon>Pseudomonadati</taxon>
        <taxon>Pseudomonadota</taxon>
        <taxon>Alphaproteobacteria</taxon>
        <taxon>Sphingomonadales</taxon>
        <taxon>Sphingomonadaceae</taxon>
        <taxon>Sphingorhabdus</taxon>
    </lineage>
</organism>
<name>A0A1L3J8S5_9SPHN</name>